<sequence length="171" mass="18403">MTSTGTILVAIDGSKNSIIAAGAAAQMAKMLNAHLGLLHVLDSPPFAFWAGVQEQMKDDIRHQAEATLKDISEKISASCHIIPEFYLMDGVPEEEILRVVNKDEKILMVVIGRAGIATEKKAHPSLRKASGRLGMRLSELLPIPVVIIPPDIALNRICPDMASKAGESDKA</sequence>
<evidence type="ECO:0000313" key="4">
    <source>
        <dbReference type="Proteomes" id="UP000286806"/>
    </source>
</evidence>
<accession>A0A401JZ97</accession>
<dbReference type="InterPro" id="IPR014729">
    <property type="entry name" value="Rossmann-like_a/b/a_fold"/>
</dbReference>
<dbReference type="Gene3D" id="3.40.50.620">
    <property type="entry name" value="HUPs"/>
    <property type="match status" value="1"/>
</dbReference>
<evidence type="ECO:0000313" key="3">
    <source>
        <dbReference type="EMBL" id="GCB01928.1"/>
    </source>
</evidence>
<dbReference type="Proteomes" id="UP000286806">
    <property type="component" value="Unassembled WGS sequence"/>
</dbReference>
<protein>
    <submittedName>
        <fullName evidence="3">Universal stress protein UspA and related nucleotide-binding proteins</fullName>
    </submittedName>
</protein>
<feature type="domain" description="UspA" evidence="2">
    <location>
        <begin position="6"/>
        <end position="149"/>
    </location>
</feature>
<comment type="similarity">
    <text evidence="1">Belongs to the universal stress protein A family.</text>
</comment>
<name>A0A401JZ97_9PROT</name>
<proteinExistence type="inferred from homology"/>
<organism evidence="3 4">
    <name type="scientific">Sulfuriferula multivorans</name>
    <dbReference type="NCBI Taxonomy" id="1559896"/>
    <lineage>
        <taxon>Bacteria</taxon>
        <taxon>Pseudomonadati</taxon>
        <taxon>Pseudomonadota</taxon>
        <taxon>Betaproteobacteria</taxon>
        <taxon>Nitrosomonadales</taxon>
        <taxon>Sulfuricellaceae</taxon>
        <taxon>Sulfuriferula</taxon>
    </lineage>
</organism>
<evidence type="ECO:0000256" key="1">
    <source>
        <dbReference type="ARBA" id="ARBA00008791"/>
    </source>
</evidence>
<keyword evidence="4" id="KW-1185">Reference proteome</keyword>
<dbReference type="SUPFAM" id="SSF52402">
    <property type="entry name" value="Adenine nucleotide alpha hydrolases-like"/>
    <property type="match status" value="1"/>
</dbReference>
<dbReference type="AlphaFoldDB" id="A0A401JZ97"/>
<dbReference type="RefSeq" id="WP_124705694.1">
    <property type="nucleotide sequence ID" value="NZ_BGOW01000030.1"/>
</dbReference>
<dbReference type="InterPro" id="IPR006016">
    <property type="entry name" value="UspA"/>
</dbReference>
<evidence type="ECO:0000259" key="2">
    <source>
        <dbReference type="Pfam" id="PF00582"/>
    </source>
</evidence>
<dbReference type="PANTHER" id="PTHR46268:SF6">
    <property type="entry name" value="UNIVERSAL STRESS PROTEIN UP12"/>
    <property type="match status" value="1"/>
</dbReference>
<gene>
    <name evidence="3" type="ORF">SFMTTN_2740</name>
</gene>
<comment type="caution">
    <text evidence="3">The sequence shown here is derived from an EMBL/GenBank/DDBJ whole genome shotgun (WGS) entry which is preliminary data.</text>
</comment>
<dbReference type="Pfam" id="PF00582">
    <property type="entry name" value="Usp"/>
    <property type="match status" value="1"/>
</dbReference>
<reference evidence="3 4" key="1">
    <citation type="journal article" date="2019" name="Front. Microbiol.">
        <title>Genomes of Neutrophilic Sulfur-Oxidizing Chemolithoautotrophs Representing 9 Proteobacterial Species From 8 Genera.</title>
        <authorList>
            <person name="Watanabe T."/>
            <person name="Kojima H."/>
            <person name="Umezawa K."/>
            <person name="Hori C."/>
            <person name="Takasuka T.E."/>
            <person name="Kato Y."/>
            <person name="Fukui M."/>
        </authorList>
    </citation>
    <scope>NUCLEOTIDE SEQUENCE [LARGE SCALE GENOMIC DNA]</scope>
    <source>
        <strain evidence="3 4">TTN</strain>
    </source>
</reference>
<dbReference type="CDD" id="cd00293">
    <property type="entry name" value="USP-like"/>
    <property type="match status" value="1"/>
</dbReference>
<dbReference type="PANTHER" id="PTHR46268">
    <property type="entry name" value="STRESS RESPONSE PROTEIN NHAX"/>
    <property type="match status" value="1"/>
</dbReference>
<dbReference type="EMBL" id="BGOW01000030">
    <property type="protein sequence ID" value="GCB01928.1"/>
    <property type="molecule type" value="Genomic_DNA"/>
</dbReference>
<dbReference type="OrthoDB" id="9813682at2"/>